<feature type="region of interest" description="Disordered" evidence="5">
    <location>
        <begin position="1"/>
        <end position="44"/>
    </location>
</feature>
<dbReference type="CDD" id="cd14014">
    <property type="entry name" value="STKc_PknB_like"/>
    <property type="match status" value="1"/>
</dbReference>
<accession>A0A1I1ZAM3</accession>
<protein>
    <submittedName>
        <fullName evidence="8">Serine/threonine protein kinase</fullName>
    </submittedName>
</protein>
<dbReference type="Pfam" id="PF00069">
    <property type="entry name" value="Pkinase"/>
    <property type="match status" value="1"/>
</dbReference>
<feature type="transmembrane region" description="Helical" evidence="6">
    <location>
        <begin position="353"/>
        <end position="372"/>
    </location>
</feature>
<dbReference type="Gene3D" id="1.10.510.10">
    <property type="entry name" value="Transferase(Phosphotransferase) domain 1"/>
    <property type="match status" value="1"/>
</dbReference>
<dbReference type="AlphaFoldDB" id="A0A1I1ZAM3"/>
<keyword evidence="4" id="KW-0067">ATP-binding</keyword>
<keyword evidence="2" id="KW-0547">Nucleotide-binding</keyword>
<dbReference type="GO" id="GO:0004674">
    <property type="term" value="F:protein serine/threonine kinase activity"/>
    <property type="evidence" value="ECO:0007669"/>
    <property type="project" value="UniProtKB-KW"/>
</dbReference>
<gene>
    <name evidence="8" type="ORF">SAMN04515678_10864</name>
</gene>
<dbReference type="InterPro" id="IPR011009">
    <property type="entry name" value="Kinase-like_dom_sf"/>
</dbReference>
<organism evidence="8 9">
    <name type="scientific">Roseivivax sediminis</name>
    <dbReference type="NCBI Taxonomy" id="936889"/>
    <lineage>
        <taxon>Bacteria</taxon>
        <taxon>Pseudomonadati</taxon>
        <taxon>Pseudomonadota</taxon>
        <taxon>Alphaproteobacteria</taxon>
        <taxon>Rhodobacterales</taxon>
        <taxon>Roseobacteraceae</taxon>
        <taxon>Roseivivax</taxon>
    </lineage>
</organism>
<dbReference type="GO" id="GO:0005524">
    <property type="term" value="F:ATP binding"/>
    <property type="evidence" value="ECO:0007669"/>
    <property type="project" value="UniProtKB-KW"/>
</dbReference>
<evidence type="ECO:0000256" key="4">
    <source>
        <dbReference type="ARBA" id="ARBA00022840"/>
    </source>
</evidence>
<evidence type="ECO:0000256" key="5">
    <source>
        <dbReference type="SAM" id="MobiDB-lite"/>
    </source>
</evidence>
<evidence type="ECO:0000259" key="7">
    <source>
        <dbReference type="PROSITE" id="PS50011"/>
    </source>
</evidence>
<evidence type="ECO:0000256" key="1">
    <source>
        <dbReference type="ARBA" id="ARBA00022679"/>
    </source>
</evidence>
<keyword evidence="3 8" id="KW-0418">Kinase</keyword>
<keyword evidence="8" id="KW-0723">Serine/threonine-protein kinase</keyword>
<feature type="compositionally biased region" description="Basic and acidic residues" evidence="5">
    <location>
        <begin position="1"/>
        <end position="16"/>
    </location>
</feature>
<evidence type="ECO:0000256" key="2">
    <source>
        <dbReference type="ARBA" id="ARBA00022741"/>
    </source>
</evidence>
<dbReference type="PANTHER" id="PTHR43289:SF34">
    <property type="entry name" value="SERINE_THREONINE-PROTEIN KINASE YBDM-RELATED"/>
    <property type="match status" value="1"/>
</dbReference>
<keyword evidence="6" id="KW-0812">Transmembrane</keyword>
<keyword evidence="9" id="KW-1185">Reference proteome</keyword>
<sequence>MTPRRRDREDEPTRMNEDDEATRVVPLSDRAVPKGTGRTGQESAGAVPLGTLINNNYEVTAVLKAGGMGEVYRGIEIGTGEAVAIKAILPALAEDEAAELLFKREARTLRQLQDAAIVRYYNYVHDTALDRFFLVMEYIDGTTLSDHLLSHGAIAEPDARQLLRRLARGLAEAHARGIVHRDLSPDNVMLPGGRVADAVLIDFGIAKSAMTEGTMHGQFAGKFRFVAPEQLGHFDGAIGPWTDIYGLGLLIAAALAGRPLEMGGTVVEAVAARRTVPDLSHLPEAMRPVLAKLLAPDPGDRPSGMQAVRRLLSEPAEDPVATPRPSAPSRIVPPAPAGADASRDEFVGRGGRGLLLSAALLALIGLGIGFWAQRPQAPAPPAPAPEAAGPDVSTRDGFLAAFDGGPCTLVARVASGPRAGMIAGYSETGARFPGLPAAYEEAFGARPGILSRTVTAPQCAALEFVGALRGRGAQPLRMALGSERLETGGTLSGQIEELGERALWLALVSAGGGVYTLTDRLEPAAEGQAFSIGLTLGDGAGPAPQLLLAVATEAPLATAAAAPDGARAAELLPRIRAEIGDEAASATLGHVLLTPGT</sequence>
<dbReference type="InterPro" id="IPR000719">
    <property type="entry name" value="Prot_kinase_dom"/>
</dbReference>
<keyword evidence="1" id="KW-0808">Transferase</keyword>
<evidence type="ECO:0000256" key="3">
    <source>
        <dbReference type="ARBA" id="ARBA00022777"/>
    </source>
</evidence>
<dbReference type="Proteomes" id="UP000325289">
    <property type="component" value="Unassembled WGS sequence"/>
</dbReference>
<dbReference type="PROSITE" id="PS00109">
    <property type="entry name" value="PROTEIN_KINASE_TYR"/>
    <property type="match status" value="1"/>
</dbReference>
<proteinExistence type="predicted"/>
<reference evidence="8 9" key="1">
    <citation type="submission" date="2016-10" db="EMBL/GenBank/DDBJ databases">
        <authorList>
            <person name="Varghese N."/>
            <person name="Submissions S."/>
        </authorList>
    </citation>
    <scope>NUCLEOTIDE SEQUENCE [LARGE SCALE GENOMIC DNA]</scope>
    <source>
        <strain evidence="9">YIM D21,KCTC 23444,ACCC 10710</strain>
    </source>
</reference>
<dbReference type="RefSeq" id="WP_149756420.1">
    <property type="nucleotide sequence ID" value="NZ_FOMS01000008.1"/>
</dbReference>
<evidence type="ECO:0000256" key="6">
    <source>
        <dbReference type="SAM" id="Phobius"/>
    </source>
</evidence>
<dbReference type="OrthoDB" id="9801841at2"/>
<feature type="domain" description="Protein kinase" evidence="7">
    <location>
        <begin position="57"/>
        <end position="321"/>
    </location>
</feature>
<dbReference type="PROSITE" id="PS50011">
    <property type="entry name" value="PROTEIN_KINASE_DOM"/>
    <property type="match status" value="1"/>
</dbReference>
<dbReference type="InterPro" id="IPR008266">
    <property type="entry name" value="Tyr_kinase_AS"/>
</dbReference>
<evidence type="ECO:0000313" key="8">
    <source>
        <dbReference type="EMBL" id="SFE28612.1"/>
    </source>
</evidence>
<evidence type="ECO:0000313" key="9">
    <source>
        <dbReference type="Proteomes" id="UP000325289"/>
    </source>
</evidence>
<feature type="region of interest" description="Disordered" evidence="5">
    <location>
        <begin position="315"/>
        <end position="344"/>
    </location>
</feature>
<dbReference type="SUPFAM" id="SSF56112">
    <property type="entry name" value="Protein kinase-like (PK-like)"/>
    <property type="match status" value="1"/>
</dbReference>
<dbReference type="Gene3D" id="3.30.200.20">
    <property type="entry name" value="Phosphorylase Kinase, domain 1"/>
    <property type="match status" value="1"/>
</dbReference>
<keyword evidence="6" id="KW-1133">Transmembrane helix</keyword>
<keyword evidence="6" id="KW-0472">Membrane</keyword>
<dbReference type="PANTHER" id="PTHR43289">
    <property type="entry name" value="MITOGEN-ACTIVATED PROTEIN KINASE KINASE KINASE 20-RELATED"/>
    <property type="match status" value="1"/>
</dbReference>
<dbReference type="EMBL" id="FOMS01000008">
    <property type="protein sequence ID" value="SFE28612.1"/>
    <property type="molecule type" value="Genomic_DNA"/>
</dbReference>
<name>A0A1I1ZAM3_9RHOB</name>